<reference evidence="3 4" key="1">
    <citation type="journal article" date="2019" name="Int. J. Syst. Evol. Microbiol.">
        <title>The Global Catalogue of Microorganisms (GCM) 10K type strain sequencing project: providing services to taxonomists for standard genome sequencing and annotation.</title>
        <authorList>
            <consortium name="The Broad Institute Genomics Platform"/>
            <consortium name="The Broad Institute Genome Sequencing Center for Infectious Disease"/>
            <person name="Wu L."/>
            <person name="Ma J."/>
        </authorList>
    </citation>
    <scope>NUCLEOTIDE SEQUENCE [LARGE SCALE GENOMIC DNA]</scope>
    <source>
        <strain evidence="3 4">JCM 15933</strain>
    </source>
</reference>
<feature type="region of interest" description="Disordered" evidence="1">
    <location>
        <begin position="33"/>
        <end position="55"/>
    </location>
</feature>
<keyword evidence="2" id="KW-0732">Signal</keyword>
<gene>
    <name evidence="3" type="ORF">GCM10009827_059190</name>
</gene>
<feature type="region of interest" description="Disordered" evidence="1">
    <location>
        <begin position="188"/>
        <end position="215"/>
    </location>
</feature>
<evidence type="ECO:0000256" key="1">
    <source>
        <dbReference type="SAM" id="MobiDB-lite"/>
    </source>
</evidence>
<dbReference type="Proteomes" id="UP001501470">
    <property type="component" value="Unassembled WGS sequence"/>
</dbReference>
<dbReference type="EMBL" id="BAAAQD010000012">
    <property type="protein sequence ID" value="GAA1533289.1"/>
    <property type="molecule type" value="Genomic_DNA"/>
</dbReference>
<comment type="caution">
    <text evidence="3">The sequence shown here is derived from an EMBL/GenBank/DDBJ whole genome shotgun (WGS) entry which is preliminary data.</text>
</comment>
<evidence type="ECO:0008006" key="5">
    <source>
        <dbReference type="Google" id="ProtNLM"/>
    </source>
</evidence>
<proteinExistence type="predicted"/>
<keyword evidence="4" id="KW-1185">Reference proteome</keyword>
<dbReference type="RefSeq" id="WP_344505538.1">
    <property type="nucleotide sequence ID" value="NZ_BAAAQD010000012.1"/>
</dbReference>
<dbReference type="SUPFAM" id="SSF50978">
    <property type="entry name" value="WD40 repeat-like"/>
    <property type="match status" value="1"/>
</dbReference>
<accession>A0ABN2B3X6</accession>
<evidence type="ECO:0000313" key="3">
    <source>
        <dbReference type="EMBL" id="GAA1533289.1"/>
    </source>
</evidence>
<feature type="compositionally biased region" description="Gly residues" evidence="1">
    <location>
        <begin position="192"/>
        <end position="204"/>
    </location>
</feature>
<organism evidence="3 4">
    <name type="scientific">Dactylosporangium maewongense</name>
    <dbReference type="NCBI Taxonomy" id="634393"/>
    <lineage>
        <taxon>Bacteria</taxon>
        <taxon>Bacillati</taxon>
        <taxon>Actinomycetota</taxon>
        <taxon>Actinomycetes</taxon>
        <taxon>Micromonosporales</taxon>
        <taxon>Micromonosporaceae</taxon>
        <taxon>Dactylosporangium</taxon>
    </lineage>
</organism>
<dbReference type="InterPro" id="IPR036322">
    <property type="entry name" value="WD40_repeat_dom_sf"/>
</dbReference>
<feature type="compositionally biased region" description="Low complexity" evidence="1">
    <location>
        <begin position="33"/>
        <end position="44"/>
    </location>
</feature>
<protein>
    <recommendedName>
        <fullName evidence="5">PepSY domain-containing protein</fullName>
    </recommendedName>
</protein>
<evidence type="ECO:0000256" key="2">
    <source>
        <dbReference type="SAM" id="SignalP"/>
    </source>
</evidence>
<feature type="chain" id="PRO_5046847598" description="PepSY domain-containing protein" evidence="2">
    <location>
        <begin position="29"/>
        <end position="215"/>
    </location>
</feature>
<evidence type="ECO:0000313" key="4">
    <source>
        <dbReference type="Proteomes" id="UP001501470"/>
    </source>
</evidence>
<feature type="signal peptide" evidence="2">
    <location>
        <begin position="1"/>
        <end position="28"/>
    </location>
</feature>
<sequence>MRRTVKISIAAASTAVAGALLFGIPAVAATTAPSPSASSSAAAPGHQRGGGDHTAVTGDELAKVTAAMKAKDSSVTVTSVRKDPDGSYDVFGTKDGAKVMYDVSADLKTFTAKTGKGGGDGKGGGRGDADTAVTGDELAKVTAATKAKDSSVTVTSVRKDPDGSYDVFGTKDGTKVMYDVSADLKTFTARTGKGGQGGEGGGRGPKPTATASPTS</sequence>
<name>A0ABN2B3X6_9ACTN</name>